<dbReference type="RefSeq" id="WP_165780743.1">
    <property type="nucleotide sequence ID" value="NZ_PHHC01000084.1"/>
</dbReference>
<dbReference type="Proteomes" id="UP000239425">
    <property type="component" value="Unassembled WGS sequence"/>
</dbReference>
<dbReference type="Pfam" id="PF06230">
    <property type="entry name" value="LpxI_C"/>
    <property type="match status" value="1"/>
</dbReference>
<gene>
    <name evidence="3" type="ORF">HCUR_00892</name>
</gene>
<dbReference type="Gene3D" id="3.40.50.20">
    <property type="match status" value="1"/>
</dbReference>
<dbReference type="InterPro" id="IPR053174">
    <property type="entry name" value="LpxI"/>
</dbReference>
<evidence type="ECO:0000313" key="3">
    <source>
        <dbReference type="EMBL" id="PPE03664.1"/>
    </source>
</evidence>
<evidence type="ECO:0008006" key="5">
    <source>
        <dbReference type="Google" id="ProtNLM"/>
    </source>
</evidence>
<comment type="caution">
    <text evidence="3">The sequence shown here is derived from an EMBL/GenBank/DDBJ whole genome shotgun (WGS) entry which is preliminary data.</text>
</comment>
<dbReference type="PANTHER" id="PTHR39962">
    <property type="entry name" value="BLL4848 PROTEIN"/>
    <property type="match status" value="1"/>
</dbReference>
<dbReference type="EMBL" id="PHHC01000084">
    <property type="protein sequence ID" value="PPE03664.1"/>
    <property type="molecule type" value="Genomic_DNA"/>
</dbReference>
<feature type="domain" description="LpxI C-terminal" evidence="1">
    <location>
        <begin position="140"/>
        <end position="273"/>
    </location>
</feature>
<protein>
    <recommendedName>
        <fullName evidence="5">UDP-2,3-diacylglucosamine pyrophosphatase LpxI</fullName>
    </recommendedName>
</protein>
<dbReference type="Pfam" id="PF17930">
    <property type="entry name" value="LpxI_N"/>
    <property type="match status" value="1"/>
</dbReference>
<reference evidence="3 4" key="1">
    <citation type="submission" date="2017-11" db="EMBL/GenBank/DDBJ databases">
        <title>Comparative genomic analysis of Holospora spp., intranuclear symbionts of paramecia.</title>
        <authorList>
            <person name="Garushyants S.K."/>
            <person name="Beliavskaya A."/>
            <person name="Malko D.B."/>
            <person name="Logacheva M.D."/>
            <person name="Rautian M.S."/>
            <person name="Gelfand M.S."/>
        </authorList>
    </citation>
    <scope>NUCLEOTIDE SEQUENCE [LARGE SCALE GENOMIC DNA]</scope>
    <source>
        <strain evidence="4">02AZ16</strain>
    </source>
</reference>
<sequence length="275" mass="30324">MQIAGRRIALVGGEGSLPFLVKDALKTQGWHVFVLAYYNVTQKALTEEVPHVWLSLGRLQETLNILRHHHIQHIALVGKFYRPKLSALRPDALARKLLYRLGMSWFGDDALLTTMLEFFQELGLTLVKTQDILPGLLTEKGQIGRVLPHAQALEDIQRGAKILQHISCWDIGQGLAIQGSRVLGIEAAEGTDACITRCGVLAERGSLTRPPVYVKMAKKDQSRATDLPVVGLNTVYALSAAGFQGMGIEAHSVLVLDPPAFYTGVQEHGVFLWKF</sequence>
<evidence type="ECO:0000259" key="2">
    <source>
        <dbReference type="Pfam" id="PF17930"/>
    </source>
</evidence>
<name>A0A2S5R8L0_9PROT</name>
<accession>A0A2S5R8L0</accession>
<organism evidence="3 4">
    <name type="scientific">Holospora curviuscula</name>
    <dbReference type="NCBI Taxonomy" id="1082868"/>
    <lineage>
        <taxon>Bacteria</taxon>
        <taxon>Pseudomonadati</taxon>
        <taxon>Pseudomonadota</taxon>
        <taxon>Alphaproteobacteria</taxon>
        <taxon>Holosporales</taxon>
        <taxon>Holosporaceae</taxon>
        <taxon>Holospora</taxon>
    </lineage>
</organism>
<evidence type="ECO:0000259" key="1">
    <source>
        <dbReference type="Pfam" id="PF06230"/>
    </source>
</evidence>
<evidence type="ECO:0000313" key="4">
    <source>
        <dbReference type="Proteomes" id="UP000239425"/>
    </source>
</evidence>
<dbReference type="InterPro" id="IPR010415">
    <property type="entry name" value="LpxI_C"/>
</dbReference>
<keyword evidence="4" id="KW-1185">Reference proteome</keyword>
<proteinExistence type="predicted"/>
<dbReference type="InterPro" id="IPR043167">
    <property type="entry name" value="LpxI_C_sf"/>
</dbReference>
<feature type="domain" description="LpxI N-terminal" evidence="2">
    <location>
        <begin position="7"/>
        <end position="136"/>
    </location>
</feature>
<dbReference type="AlphaFoldDB" id="A0A2S5R8L0"/>
<dbReference type="InterPro" id="IPR041255">
    <property type="entry name" value="LpxI_N"/>
</dbReference>
<dbReference type="PANTHER" id="PTHR39962:SF1">
    <property type="entry name" value="LPXI FAMILY PROTEIN"/>
    <property type="match status" value="1"/>
</dbReference>
<dbReference type="Gene3D" id="3.40.140.80">
    <property type="match status" value="1"/>
</dbReference>